<dbReference type="EMBL" id="CP093443">
    <property type="protein sequence ID" value="UVI36686.1"/>
    <property type="molecule type" value="Genomic_DNA"/>
</dbReference>
<dbReference type="Pfam" id="PF13556">
    <property type="entry name" value="HTH_30"/>
    <property type="match status" value="1"/>
</dbReference>
<gene>
    <name evidence="4" type="ORF">L1F31_03200</name>
</gene>
<dbReference type="InterPro" id="IPR051448">
    <property type="entry name" value="CdaR-like_regulators"/>
</dbReference>
<dbReference type="PANTHER" id="PTHR33744:SF7">
    <property type="entry name" value="PUCR FAMILY TRANSCRIPTIONAL REGULATOR"/>
    <property type="match status" value="1"/>
</dbReference>
<proteinExistence type="inferred from homology"/>
<evidence type="ECO:0000256" key="1">
    <source>
        <dbReference type="ARBA" id="ARBA00006754"/>
    </source>
</evidence>
<protein>
    <submittedName>
        <fullName evidence="4">Helix-turn-helix domain-containing protein</fullName>
    </submittedName>
</protein>
<dbReference type="Proteomes" id="UP001064879">
    <property type="component" value="Chromosome"/>
</dbReference>
<dbReference type="InterPro" id="IPR041522">
    <property type="entry name" value="CdaR_GGDEF"/>
</dbReference>
<keyword evidence="5" id="KW-1185">Reference proteome</keyword>
<dbReference type="InterPro" id="IPR025736">
    <property type="entry name" value="PucR_C-HTH_dom"/>
</dbReference>
<dbReference type="RefSeq" id="WP_265419249.1">
    <property type="nucleotide sequence ID" value="NZ_CP093443.1"/>
</dbReference>
<sequence length="397" mass="44601">MFIADPIHLIVEDLASRIKRSVAVDDAALNYIAHSTHRFSDEDQIRVQSITERQLPEPVLGYVKSMNLASLHEPLVVPALHEHGFDNDRLLVPIRSSQELIGVLWTTHHPLLSEDDKRACQQAANRLAPLLQPSAGSSDSVIVERHLHNLVSDDPTIRRTTAEMLISHRLLHSDNPMIVIAIGRPDSQEIDQQEHAELRLAWFQATGRFHPRMLTAHGSTHTFGLLEVSEEYSATALSHSLESVRRYMRSRLSSHFEDLRIGVGSLRSLNEVHISYLEAISAVSMGVDLDDPVIVWDDHALETLLGLVATSAITKSRLPTVLRDTLAQINDEIIKTITTYLDLAGSVSDVAREQHLHRATIYYRINQFERATGLNLKSGRDRLLVHLGIHLMDRIDP</sequence>
<evidence type="ECO:0000259" key="2">
    <source>
        <dbReference type="Pfam" id="PF13556"/>
    </source>
</evidence>
<evidence type="ECO:0000313" key="5">
    <source>
        <dbReference type="Proteomes" id="UP001064879"/>
    </source>
</evidence>
<dbReference type="PANTHER" id="PTHR33744">
    <property type="entry name" value="CARBOHYDRATE DIACID REGULATOR"/>
    <property type="match status" value="1"/>
</dbReference>
<dbReference type="Gene3D" id="1.10.10.2840">
    <property type="entry name" value="PucR C-terminal helix-turn-helix domain"/>
    <property type="match status" value="1"/>
</dbReference>
<comment type="similarity">
    <text evidence="1">Belongs to the CdaR family.</text>
</comment>
<accession>A0ABY5SS05</accession>
<evidence type="ECO:0000313" key="4">
    <source>
        <dbReference type="EMBL" id="UVI36686.1"/>
    </source>
</evidence>
<name>A0ABY5SS05_9MICO</name>
<dbReference type="Pfam" id="PF17853">
    <property type="entry name" value="GGDEF_2"/>
    <property type="match status" value="1"/>
</dbReference>
<organism evidence="4 5">
    <name type="scientific">Brevibacterium spongiae</name>
    <dbReference type="NCBI Taxonomy" id="2909672"/>
    <lineage>
        <taxon>Bacteria</taxon>
        <taxon>Bacillati</taxon>
        <taxon>Actinomycetota</taxon>
        <taxon>Actinomycetes</taxon>
        <taxon>Micrococcales</taxon>
        <taxon>Brevibacteriaceae</taxon>
        <taxon>Brevibacterium</taxon>
    </lineage>
</organism>
<dbReference type="InterPro" id="IPR042070">
    <property type="entry name" value="PucR_C-HTH_sf"/>
</dbReference>
<feature type="domain" description="PucR C-terminal helix-turn-helix" evidence="2">
    <location>
        <begin position="334"/>
        <end position="390"/>
    </location>
</feature>
<feature type="domain" description="CdaR GGDEF-like" evidence="3">
    <location>
        <begin position="176"/>
        <end position="284"/>
    </location>
</feature>
<evidence type="ECO:0000259" key="3">
    <source>
        <dbReference type="Pfam" id="PF17853"/>
    </source>
</evidence>
<reference evidence="4" key="1">
    <citation type="submission" date="2022-03" db="EMBL/GenBank/DDBJ databases">
        <title>Brevibacterium spongiae sp. nov., isolated from marine sponge.</title>
        <authorList>
            <person name="Li Z."/>
            <person name="Zhang M."/>
        </authorList>
    </citation>
    <scope>NUCLEOTIDE SEQUENCE</scope>
    <source>
        <strain evidence="4">WHS-Z9</strain>
    </source>
</reference>